<gene>
    <name evidence="1" type="ORF">DCAF_LOCUS6410</name>
</gene>
<accession>A0AAV1R495</accession>
<dbReference type="Proteomes" id="UP001314170">
    <property type="component" value="Unassembled WGS sequence"/>
</dbReference>
<comment type="caution">
    <text evidence="1">The sequence shown here is derived from an EMBL/GenBank/DDBJ whole genome shotgun (WGS) entry which is preliminary data.</text>
</comment>
<dbReference type="EMBL" id="CAWUPB010000903">
    <property type="protein sequence ID" value="CAK7328682.1"/>
    <property type="molecule type" value="Genomic_DNA"/>
</dbReference>
<keyword evidence="2" id="KW-1185">Reference proteome</keyword>
<evidence type="ECO:0000313" key="1">
    <source>
        <dbReference type="EMBL" id="CAK7328682.1"/>
    </source>
</evidence>
<dbReference type="AlphaFoldDB" id="A0AAV1R495"/>
<evidence type="ECO:0000313" key="2">
    <source>
        <dbReference type="Proteomes" id="UP001314170"/>
    </source>
</evidence>
<sequence>MEVEAMKSGPRPCLLRRRLQMMGILSIKKRHRHRLSIQSVSPGLPNTLLIRKKPPTIEKRSKVWVPLITLSFEPELVERDEPAPHFLTFEPKPQLEMEFKNLNNSVESYVTVQGRRRCSSTMKAAELKIRVEKECPGEEGFGDWGRRVDYRVRGGSKGKGRSSAVGRCSLLGRVQTGLKGGGIQDSDLTGDSSLARALESKHGHLQLREEGTVDRRLTSRGICQLEQEVRIIKSQKVDFGFFEYRDFAHKRPVPAPKPKLFIFSLQALPKLLACVGLPKSVKDREGEPGLKVDAGMKEQSRHECKSFYGSVSAGPSAERNDFRLLYLKMRIEKVLSGSEIAPLRRASEGSELSRGLVARFQVGSCPALKDPRGGKKQGPIGQLSKARIALFELVEMDPYPYKAEKLHPIVKPWPFRVWAVDLIEDSGDFQCLRGPNPLLETMKEALRHRQR</sequence>
<name>A0AAV1R495_9ROSI</name>
<reference evidence="1 2" key="1">
    <citation type="submission" date="2024-01" db="EMBL/GenBank/DDBJ databases">
        <authorList>
            <person name="Waweru B."/>
        </authorList>
    </citation>
    <scope>NUCLEOTIDE SEQUENCE [LARGE SCALE GENOMIC DNA]</scope>
</reference>
<organism evidence="1 2">
    <name type="scientific">Dovyalis caffra</name>
    <dbReference type="NCBI Taxonomy" id="77055"/>
    <lineage>
        <taxon>Eukaryota</taxon>
        <taxon>Viridiplantae</taxon>
        <taxon>Streptophyta</taxon>
        <taxon>Embryophyta</taxon>
        <taxon>Tracheophyta</taxon>
        <taxon>Spermatophyta</taxon>
        <taxon>Magnoliopsida</taxon>
        <taxon>eudicotyledons</taxon>
        <taxon>Gunneridae</taxon>
        <taxon>Pentapetalae</taxon>
        <taxon>rosids</taxon>
        <taxon>fabids</taxon>
        <taxon>Malpighiales</taxon>
        <taxon>Salicaceae</taxon>
        <taxon>Flacourtieae</taxon>
        <taxon>Dovyalis</taxon>
    </lineage>
</organism>
<protein>
    <submittedName>
        <fullName evidence="1">Uncharacterized protein</fullName>
    </submittedName>
</protein>
<proteinExistence type="predicted"/>